<keyword evidence="1" id="KW-0472">Membrane</keyword>
<feature type="transmembrane region" description="Helical" evidence="1">
    <location>
        <begin position="6"/>
        <end position="27"/>
    </location>
</feature>
<keyword evidence="3" id="KW-1185">Reference proteome</keyword>
<dbReference type="Proteomes" id="UP001500067">
    <property type="component" value="Unassembled WGS sequence"/>
</dbReference>
<accession>A0ABP8NED0</accession>
<evidence type="ECO:0000256" key="1">
    <source>
        <dbReference type="SAM" id="Phobius"/>
    </source>
</evidence>
<dbReference type="RefSeq" id="WP_345080985.1">
    <property type="nucleotide sequence ID" value="NZ_BAABFA010000010.1"/>
</dbReference>
<keyword evidence="1" id="KW-1133">Transmembrane helix</keyword>
<sequence length="156" mass="17993">MGAYYPLLVFHSCFRWLVLGSIALSLYRAYRGWKGKKLFSRTDNSIRHITATIAHIQLLIGISLYFISPLIKYFLGDFGKAVHDRQIRFFGMEHSLMMLVGITILTIGSAKAKRKTTDNEKHRTVAIWYTVALLVILSSVPWAFSPLVSRPWVRWF</sequence>
<evidence type="ECO:0000313" key="3">
    <source>
        <dbReference type="Proteomes" id="UP001500067"/>
    </source>
</evidence>
<gene>
    <name evidence="2" type="ORF">GCM10023093_15070</name>
</gene>
<evidence type="ECO:0008006" key="4">
    <source>
        <dbReference type="Google" id="ProtNLM"/>
    </source>
</evidence>
<evidence type="ECO:0000313" key="2">
    <source>
        <dbReference type="EMBL" id="GAA4464536.1"/>
    </source>
</evidence>
<proteinExistence type="predicted"/>
<feature type="transmembrane region" description="Helical" evidence="1">
    <location>
        <begin position="48"/>
        <end position="67"/>
    </location>
</feature>
<reference evidence="3" key="1">
    <citation type="journal article" date="2019" name="Int. J. Syst. Evol. Microbiol.">
        <title>The Global Catalogue of Microorganisms (GCM) 10K type strain sequencing project: providing services to taxonomists for standard genome sequencing and annotation.</title>
        <authorList>
            <consortium name="The Broad Institute Genomics Platform"/>
            <consortium name="The Broad Institute Genome Sequencing Center for Infectious Disease"/>
            <person name="Wu L."/>
            <person name="Ma J."/>
        </authorList>
    </citation>
    <scope>NUCLEOTIDE SEQUENCE [LARGE SCALE GENOMIC DNA]</scope>
    <source>
        <strain evidence="3">JCM 32105</strain>
    </source>
</reference>
<dbReference type="EMBL" id="BAABFA010000010">
    <property type="protein sequence ID" value="GAA4464536.1"/>
    <property type="molecule type" value="Genomic_DNA"/>
</dbReference>
<keyword evidence="1" id="KW-0812">Transmembrane</keyword>
<feature type="transmembrane region" description="Helical" evidence="1">
    <location>
        <begin position="87"/>
        <end position="105"/>
    </location>
</feature>
<name>A0ABP8NED0_9BACT</name>
<protein>
    <recommendedName>
        <fullName evidence="4">Cytochrome B</fullName>
    </recommendedName>
</protein>
<comment type="caution">
    <text evidence="2">The sequence shown here is derived from an EMBL/GenBank/DDBJ whole genome shotgun (WGS) entry which is preliminary data.</text>
</comment>
<organism evidence="2 3">
    <name type="scientific">Nemorincola caseinilytica</name>
    <dbReference type="NCBI Taxonomy" id="2054315"/>
    <lineage>
        <taxon>Bacteria</taxon>
        <taxon>Pseudomonadati</taxon>
        <taxon>Bacteroidota</taxon>
        <taxon>Chitinophagia</taxon>
        <taxon>Chitinophagales</taxon>
        <taxon>Chitinophagaceae</taxon>
        <taxon>Nemorincola</taxon>
    </lineage>
</organism>
<feature type="transmembrane region" description="Helical" evidence="1">
    <location>
        <begin position="126"/>
        <end position="144"/>
    </location>
</feature>